<keyword evidence="2" id="KW-1185">Reference proteome</keyword>
<sequence length="52" mass="6044">MQSLTLLLFEIRSGQKPDAWPIEPRASPDPLPFRSRDIYGSWDWNRVDVSAQ</sequence>
<dbReference type="EMBL" id="JACVVK020000188">
    <property type="protein sequence ID" value="KAK7485834.1"/>
    <property type="molecule type" value="Genomic_DNA"/>
</dbReference>
<evidence type="ECO:0000313" key="1">
    <source>
        <dbReference type="EMBL" id="KAK7485834.1"/>
    </source>
</evidence>
<evidence type="ECO:0000313" key="2">
    <source>
        <dbReference type="Proteomes" id="UP001519460"/>
    </source>
</evidence>
<proteinExistence type="predicted"/>
<dbReference type="AlphaFoldDB" id="A0ABD0KFC4"/>
<reference evidence="1 2" key="1">
    <citation type="journal article" date="2023" name="Sci. Data">
        <title>Genome assembly of the Korean intertidal mud-creeper Batillaria attramentaria.</title>
        <authorList>
            <person name="Patra A.K."/>
            <person name="Ho P.T."/>
            <person name="Jun S."/>
            <person name="Lee S.J."/>
            <person name="Kim Y."/>
            <person name="Won Y.J."/>
        </authorList>
    </citation>
    <scope>NUCLEOTIDE SEQUENCE [LARGE SCALE GENOMIC DNA]</scope>
    <source>
        <strain evidence="1">Wonlab-2016</strain>
    </source>
</reference>
<dbReference type="Proteomes" id="UP001519460">
    <property type="component" value="Unassembled WGS sequence"/>
</dbReference>
<organism evidence="1 2">
    <name type="scientific">Batillaria attramentaria</name>
    <dbReference type="NCBI Taxonomy" id="370345"/>
    <lineage>
        <taxon>Eukaryota</taxon>
        <taxon>Metazoa</taxon>
        <taxon>Spiralia</taxon>
        <taxon>Lophotrochozoa</taxon>
        <taxon>Mollusca</taxon>
        <taxon>Gastropoda</taxon>
        <taxon>Caenogastropoda</taxon>
        <taxon>Sorbeoconcha</taxon>
        <taxon>Cerithioidea</taxon>
        <taxon>Batillariidae</taxon>
        <taxon>Batillaria</taxon>
    </lineage>
</organism>
<name>A0ABD0KFC4_9CAEN</name>
<gene>
    <name evidence="1" type="ORF">BaRGS_00022934</name>
</gene>
<accession>A0ABD0KFC4</accession>
<protein>
    <submittedName>
        <fullName evidence="1">Uncharacterized protein</fullName>
    </submittedName>
</protein>
<comment type="caution">
    <text evidence="1">The sequence shown here is derived from an EMBL/GenBank/DDBJ whole genome shotgun (WGS) entry which is preliminary data.</text>
</comment>
<feature type="non-terminal residue" evidence="1">
    <location>
        <position position="52"/>
    </location>
</feature>